<dbReference type="SUPFAM" id="SSF55797">
    <property type="entry name" value="PR-1-like"/>
    <property type="match status" value="1"/>
</dbReference>
<keyword evidence="1" id="KW-0732">Signal</keyword>
<dbReference type="PaxDb" id="35128-Thapsdraft1823"/>
<dbReference type="InterPro" id="IPR001283">
    <property type="entry name" value="CRISP-related"/>
</dbReference>
<dbReference type="Gene3D" id="3.40.33.10">
    <property type="entry name" value="CAP"/>
    <property type="match status" value="1"/>
</dbReference>
<dbReference type="KEGG" id="tps:THAPSDRAFT_bd1823"/>
<dbReference type="InParanoid" id="B8LEA3"/>
<protein>
    <recommendedName>
        <fullName evidence="2">SCP domain-containing protein</fullName>
    </recommendedName>
</protein>
<dbReference type="InterPro" id="IPR014044">
    <property type="entry name" value="CAP_dom"/>
</dbReference>
<proteinExistence type="predicted"/>
<dbReference type="GeneID" id="7447675"/>
<feature type="signal peptide" evidence="1">
    <location>
        <begin position="1"/>
        <end position="20"/>
    </location>
</feature>
<feature type="domain" description="SCP" evidence="2">
    <location>
        <begin position="74"/>
        <end position="213"/>
    </location>
</feature>
<dbReference type="FunFam" id="3.40.33.10:FF:000040">
    <property type="entry name" value="Predicted protein"/>
    <property type="match status" value="1"/>
</dbReference>
<gene>
    <name evidence="3" type="ORF">THAPSDRAFT_bd1823</name>
</gene>
<dbReference type="AlphaFoldDB" id="B8LEA3"/>
<reference evidence="3 4" key="2">
    <citation type="journal article" date="2008" name="Nature">
        <title>The Phaeodactylum genome reveals the evolutionary history of diatom genomes.</title>
        <authorList>
            <person name="Bowler C."/>
            <person name="Allen A.E."/>
            <person name="Badger J.H."/>
            <person name="Grimwood J."/>
            <person name="Jabbari K."/>
            <person name="Kuo A."/>
            <person name="Maheswari U."/>
            <person name="Martens C."/>
            <person name="Maumus F."/>
            <person name="Otillar R.P."/>
            <person name="Rayko E."/>
            <person name="Salamov A."/>
            <person name="Vandepoele K."/>
            <person name="Beszteri B."/>
            <person name="Gruber A."/>
            <person name="Heijde M."/>
            <person name="Katinka M."/>
            <person name="Mock T."/>
            <person name="Valentin K."/>
            <person name="Verret F."/>
            <person name="Berges J.A."/>
            <person name="Brownlee C."/>
            <person name="Cadoret J.P."/>
            <person name="Chiovitti A."/>
            <person name="Choi C.J."/>
            <person name="Coesel S."/>
            <person name="De Martino A."/>
            <person name="Detter J.C."/>
            <person name="Durkin C."/>
            <person name="Falciatore A."/>
            <person name="Fournet J."/>
            <person name="Haruta M."/>
            <person name="Huysman M.J."/>
            <person name="Jenkins B.D."/>
            <person name="Jiroutova K."/>
            <person name="Jorgensen R.E."/>
            <person name="Joubert Y."/>
            <person name="Kaplan A."/>
            <person name="Kroger N."/>
            <person name="Kroth P.G."/>
            <person name="La Roche J."/>
            <person name="Lindquist E."/>
            <person name="Lommer M."/>
            <person name="Martin-Jezequel V."/>
            <person name="Lopez P.J."/>
            <person name="Lucas S."/>
            <person name="Mangogna M."/>
            <person name="McGinnis K."/>
            <person name="Medlin L.K."/>
            <person name="Montsant A."/>
            <person name="Oudot-Le Secq M.P."/>
            <person name="Napoli C."/>
            <person name="Obornik M."/>
            <person name="Parker M.S."/>
            <person name="Petit J.L."/>
            <person name="Porcel B.M."/>
            <person name="Poulsen N."/>
            <person name="Robison M."/>
            <person name="Rychlewski L."/>
            <person name="Rynearson T.A."/>
            <person name="Schmutz J."/>
            <person name="Shapiro H."/>
            <person name="Siaut M."/>
            <person name="Stanley M."/>
            <person name="Sussman M.R."/>
            <person name="Taylor A.R."/>
            <person name="Vardi A."/>
            <person name="von Dassow P."/>
            <person name="Vyverman W."/>
            <person name="Willis A."/>
            <person name="Wyrwicz L.S."/>
            <person name="Rokhsar D.S."/>
            <person name="Weissenbach J."/>
            <person name="Armbrust E.V."/>
            <person name="Green B.R."/>
            <person name="Van de Peer Y."/>
            <person name="Grigoriev I.V."/>
        </authorList>
    </citation>
    <scope>NUCLEOTIDE SEQUENCE [LARGE SCALE GENOMIC DNA]</scope>
    <source>
        <strain evidence="3 4">CCMP1335</strain>
    </source>
</reference>
<sequence length="241" mass="26488">MKCTSIALPIILSSASSISAENEQHSVQMNFPANDSSAGRQSYLRSVDVDAITTHNVDQDEFEGIGERHLAFATRAEGWINAHNSRREKYQLEYGADSFTPIEWNVSLRQTAKALADEMASDNCNLKQPTGLKYGVNLSSRFGYPNLPMTEWVVAQWETRLDLGYPQNGAITQVLWSNSRYVGCADAFSRDQSGEMTCSVSVCLYSKAGNCNMGDYPDWKDAVIDGPGCGLCPSNMPNCDA</sequence>
<evidence type="ECO:0000259" key="2">
    <source>
        <dbReference type="SMART" id="SM00198"/>
    </source>
</evidence>
<feature type="chain" id="PRO_5002874192" description="SCP domain-containing protein" evidence="1">
    <location>
        <begin position="21"/>
        <end position="241"/>
    </location>
</feature>
<dbReference type="Pfam" id="PF00188">
    <property type="entry name" value="CAP"/>
    <property type="match status" value="1"/>
</dbReference>
<dbReference type="GO" id="GO:0005615">
    <property type="term" value="C:extracellular space"/>
    <property type="evidence" value="ECO:0000318"/>
    <property type="project" value="GO_Central"/>
</dbReference>
<dbReference type="SMART" id="SM00198">
    <property type="entry name" value="SCP"/>
    <property type="match status" value="1"/>
</dbReference>
<evidence type="ECO:0000313" key="3">
    <source>
        <dbReference type="EMBL" id="EED86339.1"/>
    </source>
</evidence>
<name>B8LEA3_THAPS</name>
<keyword evidence="4" id="KW-1185">Reference proteome</keyword>
<reference evidence="3 4" key="1">
    <citation type="journal article" date="2004" name="Science">
        <title>The genome of the diatom Thalassiosira pseudonana: ecology, evolution, and metabolism.</title>
        <authorList>
            <person name="Armbrust E.V."/>
            <person name="Berges J.A."/>
            <person name="Bowler C."/>
            <person name="Green B.R."/>
            <person name="Martinez D."/>
            <person name="Putnam N.H."/>
            <person name="Zhou S."/>
            <person name="Allen A.E."/>
            <person name="Apt K.E."/>
            <person name="Bechner M."/>
            <person name="Brzezinski M.A."/>
            <person name="Chaal B.K."/>
            <person name="Chiovitti A."/>
            <person name="Davis A.K."/>
            <person name="Demarest M.S."/>
            <person name="Detter J.C."/>
            <person name="Glavina T."/>
            <person name="Goodstein D."/>
            <person name="Hadi M.Z."/>
            <person name="Hellsten U."/>
            <person name="Hildebrand M."/>
            <person name="Jenkins B.D."/>
            <person name="Jurka J."/>
            <person name="Kapitonov V.V."/>
            <person name="Kroger N."/>
            <person name="Lau W.W."/>
            <person name="Lane T.W."/>
            <person name="Larimer F.W."/>
            <person name="Lippmeier J.C."/>
            <person name="Lucas S."/>
            <person name="Medina M."/>
            <person name="Montsant A."/>
            <person name="Obornik M."/>
            <person name="Parker M.S."/>
            <person name="Palenik B."/>
            <person name="Pazour G.J."/>
            <person name="Richardson P.M."/>
            <person name="Rynearson T.A."/>
            <person name="Saito M.A."/>
            <person name="Schwartz D.C."/>
            <person name="Thamatrakoln K."/>
            <person name="Valentin K."/>
            <person name="Vardi A."/>
            <person name="Wilkerson F.P."/>
            <person name="Rokhsar D.S."/>
        </authorList>
    </citation>
    <scope>NUCLEOTIDE SEQUENCE [LARGE SCALE GENOMIC DNA]</scope>
    <source>
        <strain evidence="3 4">CCMP1335</strain>
    </source>
</reference>
<evidence type="ECO:0000313" key="4">
    <source>
        <dbReference type="Proteomes" id="UP000001449"/>
    </source>
</evidence>
<dbReference type="PANTHER" id="PTHR10334">
    <property type="entry name" value="CYSTEINE-RICH SECRETORY PROTEIN-RELATED"/>
    <property type="match status" value="1"/>
</dbReference>
<dbReference type="InterPro" id="IPR035940">
    <property type="entry name" value="CAP_sf"/>
</dbReference>
<accession>B8LEA3</accession>
<evidence type="ECO:0000256" key="1">
    <source>
        <dbReference type="SAM" id="SignalP"/>
    </source>
</evidence>
<dbReference type="Proteomes" id="UP000001449">
    <property type="component" value="Unassembled WGS sequence"/>
</dbReference>
<dbReference type="RefSeq" id="XP_002297376.1">
    <property type="nucleotide sequence ID" value="XM_002297340.1"/>
</dbReference>
<dbReference type="HOGENOM" id="CLU_1206924_0_0_1"/>
<dbReference type="EMBL" id="DS999434">
    <property type="protein sequence ID" value="EED86339.1"/>
    <property type="molecule type" value="Genomic_DNA"/>
</dbReference>
<dbReference type="OMA" id="RAEGWIN"/>
<organism evidence="3 4">
    <name type="scientific">Thalassiosira pseudonana</name>
    <name type="common">Marine diatom</name>
    <name type="synonym">Cyclotella nana</name>
    <dbReference type="NCBI Taxonomy" id="35128"/>
    <lineage>
        <taxon>Eukaryota</taxon>
        <taxon>Sar</taxon>
        <taxon>Stramenopiles</taxon>
        <taxon>Ochrophyta</taxon>
        <taxon>Bacillariophyta</taxon>
        <taxon>Coscinodiscophyceae</taxon>
        <taxon>Thalassiosirophycidae</taxon>
        <taxon>Thalassiosirales</taxon>
        <taxon>Thalassiosiraceae</taxon>
        <taxon>Thalassiosira</taxon>
    </lineage>
</organism>